<dbReference type="InterPro" id="IPR013785">
    <property type="entry name" value="Aldolase_TIM"/>
</dbReference>
<dbReference type="Pfam" id="PF04055">
    <property type="entry name" value="Radical_SAM"/>
    <property type="match status" value="1"/>
</dbReference>
<dbReference type="InterPro" id="IPR007197">
    <property type="entry name" value="rSAM"/>
</dbReference>
<keyword evidence="3" id="KW-0479">Metal-binding</keyword>
<dbReference type="HAMAP" id="MF_00917">
    <property type="entry name" value="QueE"/>
    <property type="match status" value="1"/>
</dbReference>
<evidence type="ECO:0000256" key="5">
    <source>
        <dbReference type="ARBA" id="ARBA00023004"/>
    </source>
</evidence>
<name>A0A6M3KLJ6_9ZZZZ</name>
<dbReference type="SFLD" id="SFLDS00029">
    <property type="entry name" value="Radical_SAM"/>
    <property type="match status" value="1"/>
</dbReference>
<keyword evidence="7" id="KW-0456">Lyase</keyword>
<gene>
    <name evidence="9" type="ORF">MM415A00352_0028</name>
</gene>
<dbReference type="PIRSF" id="PIRSF000370">
    <property type="entry name" value="QueE"/>
    <property type="match status" value="1"/>
</dbReference>
<dbReference type="GO" id="GO:0016829">
    <property type="term" value="F:lyase activity"/>
    <property type="evidence" value="ECO:0007669"/>
    <property type="project" value="UniProtKB-KW"/>
</dbReference>
<dbReference type="CDD" id="cd01335">
    <property type="entry name" value="Radical_SAM"/>
    <property type="match status" value="1"/>
</dbReference>
<dbReference type="GO" id="GO:0046872">
    <property type="term" value="F:metal ion binding"/>
    <property type="evidence" value="ECO:0007669"/>
    <property type="project" value="UniProtKB-KW"/>
</dbReference>
<dbReference type="PANTHER" id="PTHR42836">
    <property type="entry name" value="7-CARBOXY-7-DEAZAGUANINE SYNTHASE"/>
    <property type="match status" value="1"/>
</dbReference>
<dbReference type="InterPro" id="IPR024924">
    <property type="entry name" value="7-CO-7-deazaguanine_synth-like"/>
</dbReference>
<reference evidence="9" key="1">
    <citation type="submission" date="2020-03" db="EMBL/GenBank/DDBJ databases">
        <title>The deep terrestrial virosphere.</title>
        <authorList>
            <person name="Holmfeldt K."/>
            <person name="Nilsson E."/>
            <person name="Simone D."/>
            <person name="Lopez-Fernandez M."/>
            <person name="Wu X."/>
            <person name="de Brujin I."/>
            <person name="Lundin D."/>
            <person name="Andersson A."/>
            <person name="Bertilsson S."/>
            <person name="Dopson M."/>
        </authorList>
    </citation>
    <scope>NUCLEOTIDE SEQUENCE</scope>
    <source>
        <strain evidence="9">MM415A00352</strain>
    </source>
</reference>
<dbReference type="AlphaFoldDB" id="A0A6M3KLJ6"/>
<sequence length="229" mass="26128">MKQNPAGQKLGMINEIFQSINGEVNWCNQGSIATFIRFSGCNLSCPYCDTTYAQNLIGFVYQFFSHDLACRVLEKHRGVENITITGGEPLLQKEFLIDFLCCLLQKTIVKVSIETNGTIPIPELDRDIRCIVGWVIDFKLPSSGAYNEKNLQNLPNDVTDNDWIKFVIGDREDYLVAKNILNKCDYHYNLAFSPVLPRMTPSTLLGWMLEDHLFHVVLNVQIHKLINIK</sequence>
<accession>A0A6M3KLJ6</accession>
<keyword evidence="2" id="KW-0949">S-adenosyl-L-methionine</keyword>
<feature type="domain" description="Radical SAM core" evidence="8">
    <location>
        <begin position="28"/>
        <end position="229"/>
    </location>
</feature>
<evidence type="ECO:0000256" key="1">
    <source>
        <dbReference type="ARBA" id="ARBA00022485"/>
    </source>
</evidence>
<dbReference type="Gene3D" id="3.20.20.70">
    <property type="entry name" value="Aldolase class I"/>
    <property type="match status" value="1"/>
</dbReference>
<evidence type="ECO:0000256" key="6">
    <source>
        <dbReference type="ARBA" id="ARBA00023014"/>
    </source>
</evidence>
<keyword evidence="5" id="KW-0408">Iron</keyword>
<dbReference type="PANTHER" id="PTHR42836:SF1">
    <property type="entry name" value="7-CARBOXY-7-DEAZAGUANINE SYNTHASE"/>
    <property type="match status" value="1"/>
</dbReference>
<protein>
    <submittedName>
        <fullName evidence="9">Putative iron-sulfur binding domain containing protein</fullName>
    </submittedName>
</protein>
<dbReference type="GO" id="GO:0051539">
    <property type="term" value="F:4 iron, 4 sulfur cluster binding"/>
    <property type="evidence" value="ECO:0007669"/>
    <property type="project" value="UniProtKB-KW"/>
</dbReference>
<keyword evidence="4" id="KW-0460">Magnesium</keyword>
<evidence type="ECO:0000256" key="3">
    <source>
        <dbReference type="ARBA" id="ARBA00022723"/>
    </source>
</evidence>
<evidence type="ECO:0000259" key="8">
    <source>
        <dbReference type="PROSITE" id="PS51918"/>
    </source>
</evidence>
<evidence type="ECO:0000313" key="9">
    <source>
        <dbReference type="EMBL" id="QJA82926.1"/>
    </source>
</evidence>
<keyword evidence="1" id="KW-0004">4Fe-4S</keyword>
<dbReference type="EMBL" id="MT142499">
    <property type="protein sequence ID" value="QJA82926.1"/>
    <property type="molecule type" value="Genomic_DNA"/>
</dbReference>
<keyword evidence="6" id="KW-0411">Iron-sulfur</keyword>
<organism evidence="9">
    <name type="scientific">viral metagenome</name>
    <dbReference type="NCBI Taxonomy" id="1070528"/>
    <lineage>
        <taxon>unclassified sequences</taxon>
        <taxon>metagenomes</taxon>
        <taxon>organismal metagenomes</taxon>
    </lineage>
</organism>
<dbReference type="SUPFAM" id="SSF102114">
    <property type="entry name" value="Radical SAM enzymes"/>
    <property type="match status" value="1"/>
</dbReference>
<evidence type="ECO:0000256" key="2">
    <source>
        <dbReference type="ARBA" id="ARBA00022691"/>
    </source>
</evidence>
<evidence type="ECO:0000256" key="4">
    <source>
        <dbReference type="ARBA" id="ARBA00022842"/>
    </source>
</evidence>
<dbReference type="InterPro" id="IPR058240">
    <property type="entry name" value="rSAM_sf"/>
</dbReference>
<dbReference type="PROSITE" id="PS51918">
    <property type="entry name" value="RADICAL_SAM"/>
    <property type="match status" value="1"/>
</dbReference>
<evidence type="ECO:0000256" key="7">
    <source>
        <dbReference type="ARBA" id="ARBA00023239"/>
    </source>
</evidence>
<proteinExistence type="inferred from homology"/>